<dbReference type="GO" id="GO:0016747">
    <property type="term" value="F:acyltransferase activity, transferring groups other than amino-acyl groups"/>
    <property type="evidence" value="ECO:0007669"/>
    <property type="project" value="InterPro"/>
</dbReference>
<evidence type="ECO:0000256" key="2">
    <source>
        <dbReference type="ARBA" id="ARBA00023315"/>
    </source>
</evidence>
<evidence type="ECO:0000313" key="5">
    <source>
        <dbReference type="Proteomes" id="UP000035963"/>
    </source>
</evidence>
<dbReference type="InterPro" id="IPR050832">
    <property type="entry name" value="Bact_Acetyltransf"/>
</dbReference>
<dbReference type="SUPFAM" id="SSF55729">
    <property type="entry name" value="Acyl-CoA N-acyltransferases (Nat)"/>
    <property type="match status" value="1"/>
</dbReference>
<dbReference type="AlphaFoldDB" id="A0A0J1CUQ1"/>
<reference evidence="4 5" key="1">
    <citation type="journal article" date="2015" name="Genome Announc.">
        <title>Draft Genome Sequence of Burkholderia sp. Strain PML1(12), an Ectomycorrhizosphere-Inhabiting Bacterium with Effective Mineral-Weathering Ability.</title>
        <authorList>
            <person name="Uroz S."/>
            <person name="Oger P."/>
        </authorList>
    </citation>
    <scope>NUCLEOTIDE SEQUENCE [LARGE SCALE GENOMIC DNA]</scope>
    <source>
        <strain evidence="5">PML1(12)</strain>
    </source>
</reference>
<dbReference type="Pfam" id="PF00583">
    <property type="entry name" value="Acetyltransf_1"/>
    <property type="match status" value="1"/>
</dbReference>
<keyword evidence="1 4" id="KW-0808">Transferase</keyword>
<proteinExistence type="predicted"/>
<dbReference type="PATRIC" id="fig|908627.4.peg.4612"/>
<dbReference type="PANTHER" id="PTHR43877">
    <property type="entry name" value="AMINOALKYLPHOSPHONATE N-ACETYLTRANSFERASE-RELATED-RELATED"/>
    <property type="match status" value="1"/>
</dbReference>
<keyword evidence="2" id="KW-0012">Acyltransferase</keyword>
<dbReference type="PANTHER" id="PTHR43877:SF5">
    <property type="entry name" value="BLL8307 PROTEIN"/>
    <property type="match status" value="1"/>
</dbReference>
<organism evidence="4 5">
    <name type="scientific">Caballeronia mineralivorans PML1(12)</name>
    <dbReference type="NCBI Taxonomy" id="908627"/>
    <lineage>
        <taxon>Bacteria</taxon>
        <taxon>Pseudomonadati</taxon>
        <taxon>Pseudomonadota</taxon>
        <taxon>Betaproteobacteria</taxon>
        <taxon>Burkholderiales</taxon>
        <taxon>Burkholderiaceae</taxon>
        <taxon>Caballeronia</taxon>
    </lineage>
</organism>
<feature type="domain" description="N-acetyltransferase" evidence="3">
    <location>
        <begin position="1"/>
        <end position="150"/>
    </location>
</feature>
<dbReference type="CDD" id="cd04301">
    <property type="entry name" value="NAT_SF"/>
    <property type="match status" value="1"/>
</dbReference>
<dbReference type="OrthoDB" id="9803233at2"/>
<accession>A0A0J1CUQ1</accession>
<dbReference type="InterPro" id="IPR016181">
    <property type="entry name" value="Acyl_CoA_acyltransferase"/>
</dbReference>
<dbReference type="RefSeq" id="WP_047848545.1">
    <property type="nucleotide sequence ID" value="NZ_AEJF01000127.1"/>
</dbReference>
<dbReference type="PROSITE" id="PS51186">
    <property type="entry name" value="GNAT"/>
    <property type="match status" value="1"/>
</dbReference>
<dbReference type="Proteomes" id="UP000035963">
    <property type="component" value="Unassembled WGS sequence"/>
</dbReference>
<evidence type="ECO:0000256" key="1">
    <source>
        <dbReference type="ARBA" id="ARBA00022679"/>
    </source>
</evidence>
<dbReference type="Gene3D" id="3.40.630.30">
    <property type="match status" value="1"/>
</dbReference>
<name>A0A0J1CUQ1_9BURK</name>
<protein>
    <submittedName>
        <fullName evidence="4">GCN5 family acetyltransferase</fullName>
    </submittedName>
</protein>
<keyword evidence="5" id="KW-1185">Reference proteome</keyword>
<sequence length="151" mass="16566">MTLTFESPDQPDVVALIADLDTYQDTLYPPESRHALDLASLKQPNVLFAVARDSEGQAIGCGAIVLCPEFGELKRMYVSPRGRGQGVAKKLLALLESRAMDFGCKLLKLETGPYQHEALALYASAGYERRGPFGDYTNDPLSVFMQKHIAS</sequence>
<evidence type="ECO:0000259" key="3">
    <source>
        <dbReference type="PROSITE" id="PS51186"/>
    </source>
</evidence>
<dbReference type="EMBL" id="AEJF01000127">
    <property type="protein sequence ID" value="KLU24342.1"/>
    <property type="molecule type" value="Genomic_DNA"/>
</dbReference>
<gene>
    <name evidence="4" type="ORF">EOS_20595</name>
</gene>
<comment type="caution">
    <text evidence="4">The sequence shown here is derived from an EMBL/GenBank/DDBJ whole genome shotgun (WGS) entry which is preliminary data.</text>
</comment>
<dbReference type="InterPro" id="IPR000182">
    <property type="entry name" value="GNAT_dom"/>
</dbReference>
<evidence type="ECO:0000313" key="4">
    <source>
        <dbReference type="EMBL" id="KLU24342.1"/>
    </source>
</evidence>